<evidence type="ECO:0000313" key="2">
    <source>
        <dbReference type="EMBL" id="KAB8224820.1"/>
    </source>
</evidence>
<dbReference type="GO" id="GO:0005524">
    <property type="term" value="F:ATP binding"/>
    <property type="evidence" value="ECO:0007669"/>
    <property type="project" value="InterPro"/>
</dbReference>
<dbReference type="InterPro" id="IPR011009">
    <property type="entry name" value="Kinase-like_dom_sf"/>
</dbReference>
<proteinExistence type="predicted"/>
<sequence>MENVLLNGFDDENPSTDAENVPMRVQVRLADLGSVMAPGRGEITSITYRSPEVFDKPWAGGVDNWAWGFAYFHLLQVQIDFHSSGIYDSIIRDGTFEQKVEAIRRAQCHDFDLRSIEYFQDCDFISIADEGGKGGLNSDEHWADHLVSLGVPEYDVVFLYAVLQPDPTKRMTVAEILDTGYLDQLREAMEDLLYE</sequence>
<dbReference type="PROSITE" id="PS50011">
    <property type="entry name" value="PROTEIN_KINASE_DOM"/>
    <property type="match status" value="1"/>
</dbReference>
<gene>
    <name evidence="2" type="ORF">BDV33DRAFT_199108</name>
</gene>
<name>A0A5N6F7M5_9EURO</name>
<reference evidence="2 3" key="1">
    <citation type="submission" date="2019-04" db="EMBL/GenBank/DDBJ databases">
        <title>Fungal friends and foes A comparative genomics study of 23 Aspergillus species from section Flavi.</title>
        <authorList>
            <consortium name="DOE Joint Genome Institute"/>
            <person name="Kjaerbolling I."/>
            <person name="Vesth T.C."/>
            <person name="Frisvad J.C."/>
            <person name="Nybo J.L."/>
            <person name="Theobald S."/>
            <person name="Kildgaard S."/>
            <person name="Petersen T.I."/>
            <person name="Kuo A."/>
            <person name="Sato A."/>
            <person name="Lyhne E.K."/>
            <person name="Kogle M.E."/>
            <person name="Wiebenga A."/>
            <person name="Kun R.S."/>
            <person name="Lubbers R.J."/>
            <person name="Makela M.R."/>
            <person name="Barry K."/>
            <person name="Chovatia M."/>
            <person name="Clum A."/>
            <person name="Daum C."/>
            <person name="Haridas S."/>
            <person name="He G."/>
            <person name="LaButti K."/>
            <person name="Lipzen A."/>
            <person name="Mondo S."/>
            <person name="Pangilinan J."/>
            <person name="Riley R."/>
            <person name="Salamov A."/>
            <person name="Simmons B.A."/>
            <person name="Magnuson J.K."/>
            <person name="Henrissat B."/>
            <person name="Mortensen U.H."/>
            <person name="Larsen T.O."/>
            <person name="De vries R.P."/>
            <person name="Grigoriev I.V."/>
            <person name="Machida M."/>
            <person name="Baker S.E."/>
            <person name="Andersen M.R."/>
        </authorList>
    </citation>
    <scope>NUCLEOTIDE SEQUENCE [LARGE SCALE GENOMIC DNA]</scope>
    <source>
        <strain evidence="2 3">CBS 126849</strain>
    </source>
</reference>
<dbReference type="InterPro" id="IPR000719">
    <property type="entry name" value="Prot_kinase_dom"/>
</dbReference>
<dbReference type="Gene3D" id="1.10.510.10">
    <property type="entry name" value="Transferase(Phosphotransferase) domain 1"/>
    <property type="match status" value="1"/>
</dbReference>
<dbReference type="AlphaFoldDB" id="A0A5N6F7M5"/>
<protein>
    <recommendedName>
        <fullName evidence="1">Protein kinase domain-containing protein</fullName>
    </recommendedName>
</protein>
<dbReference type="SUPFAM" id="SSF56112">
    <property type="entry name" value="Protein kinase-like (PK-like)"/>
    <property type="match status" value="1"/>
</dbReference>
<keyword evidence="3" id="KW-1185">Reference proteome</keyword>
<accession>A0A5N6F7M5</accession>
<evidence type="ECO:0000259" key="1">
    <source>
        <dbReference type="PROSITE" id="PS50011"/>
    </source>
</evidence>
<dbReference type="EMBL" id="ML733397">
    <property type="protein sequence ID" value="KAB8224820.1"/>
    <property type="molecule type" value="Genomic_DNA"/>
</dbReference>
<feature type="domain" description="Protein kinase" evidence="1">
    <location>
        <begin position="1"/>
        <end position="182"/>
    </location>
</feature>
<dbReference type="Proteomes" id="UP000326799">
    <property type="component" value="Unassembled WGS sequence"/>
</dbReference>
<evidence type="ECO:0000313" key="3">
    <source>
        <dbReference type="Proteomes" id="UP000326799"/>
    </source>
</evidence>
<dbReference type="GO" id="GO:0004672">
    <property type="term" value="F:protein kinase activity"/>
    <property type="evidence" value="ECO:0007669"/>
    <property type="project" value="InterPro"/>
</dbReference>
<organism evidence="2 3">
    <name type="scientific">Aspergillus novoparasiticus</name>
    <dbReference type="NCBI Taxonomy" id="986946"/>
    <lineage>
        <taxon>Eukaryota</taxon>
        <taxon>Fungi</taxon>
        <taxon>Dikarya</taxon>
        <taxon>Ascomycota</taxon>
        <taxon>Pezizomycotina</taxon>
        <taxon>Eurotiomycetes</taxon>
        <taxon>Eurotiomycetidae</taxon>
        <taxon>Eurotiales</taxon>
        <taxon>Aspergillaceae</taxon>
        <taxon>Aspergillus</taxon>
        <taxon>Aspergillus subgen. Circumdati</taxon>
    </lineage>
</organism>